<accession>A0A2T5UQV4</accession>
<gene>
    <name evidence="1" type="ORF">C8N35_11517</name>
</gene>
<evidence type="ECO:0000313" key="1">
    <source>
        <dbReference type="EMBL" id="PTW53897.1"/>
    </source>
</evidence>
<evidence type="ECO:0000313" key="2">
    <source>
        <dbReference type="Proteomes" id="UP000244081"/>
    </source>
</evidence>
<dbReference type="GO" id="GO:0003677">
    <property type="term" value="F:DNA binding"/>
    <property type="evidence" value="ECO:0007669"/>
    <property type="project" value="InterPro"/>
</dbReference>
<organism evidence="1 2">
    <name type="scientific">Breoghania corrubedonensis</name>
    <dbReference type="NCBI Taxonomy" id="665038"/>
    <lineage>
        <taxon>Bacteria</taxon>
        <taxon>Pseudomonadati</taxon>
        <taxon>Pseudomonadota</taxon>
        <taxon>Alphaproteobacteria</taxon>
        <taxon>Hyphomicrobiales</taxon>
        <taxon>Stappiaceae</taxon>
        <taxon>Breoghania</taxon>
    </lineage>
</organism>
<sequence length="191" mass="20466">MSGLVAQVRRTVEAVALACDVAPAAIRSPASRRERQARNRAAYALVRAGAGSASDIARALGFADRSGLRHAVLTHAREIGQPVARLEDLMGKRRPRRIDRAKLAFLFAAWVEREGLNQVQAADRLRVSRTVVRKVANAQALDDESLVAVMSAAGLELGDILARQEGGRTAPTASREFYGEHALAGRAVAHG</sequence>
<keyword evidence="2" id="KW-1185">Reference proteome</keyword>
<reference evidence="1 2" key="1">
    <citation type="submission" date="2018-04" db="EMBL/GenBank/DDBJ databases">
        <title>Genomic Encyclopedia of Archaeal and Bacterial Type Strains, Phase II (KMG-II): from individual species to whole genera.</title>
        <authorList>
            <person name="Goeker M."/>
        </authorList>
    </citation>
    <scope>NUCLEOTIDE SEQUENCE [LARGE SCALE GENOMIC DNA]</scope>
    <source>
        <strain evidence="1 2">DSM 23382</strain>
    </source>
</reference>
<proteinExistence type="predicted"/>
<dbReference type="Proteomes" id="UP000244081">
    <property type="component" value="Unassembled WGS sequence"/>
</dbReference>
<comment type="caution">
    <text evidence="1">The sequence shown here is derived from an EMBL/GenBank/DDBJ whole genome shotgun (WGS) entry which is preliminary data.</text>
</comment>
<name>A0A2T5UQV4_9HYPH</name>
<dbReference type="SUPFAM" id="SSF47413">
    <property type="entry name" value="lambda repressor-like DNA-binding domains"/>
    <property type="match status" value="1"/>
</dbReference>
<dbReference type="Gene3D" id="1.10.260.40">
    <property type="entry name" value="lambda repressor-like DNA-binding domains"/>
    <property type="match status" value="1"/>
</dbReference>
<protein>
    <submittedName>
        <fullName evidence="1">Uncharacterized protein</fullName>
    </submittedName>
</protein>
<dbReference type="EMBL" id="QAYG01000015">
    <property type="protein sequence ID" value="PTW53897.1"/>
    <property type="molecule type" value="Genomic_DNA"/>
</dbReference>
<dbReference type="InterPro" id="IPR010982">
    <property type="entry name" value="Lambda_DNA-bd_dom_sf"/>
</dbReference>
<dbReference type="RefSeq" id="WP_107992030.1">
    <property type="nucleotide sequence ID" value="NZ_QAYG01000015.1"/>
</dbReference>
<dbReference type="AlphaFoldDB" id="A0A2T5UQV4"/>